<comment type="caution">
    <text evidence="2">The sequence shown here is derived from an EMBL/GenBank/DDBJ whole genome shotgun (WGS) entry which is preliminary data.</text>
</comment>
<accession>A0AAE0HKF2</accession>
<evidence type="ECO:0000313" key="3">
    <source>
        <dbReference type="Proteomes" id="UP001278766"/>
    </source>
</evidence>
<proteinExistence type="predicted"/>
<evidence type="ECO:0000259" key="1">
    <source>
        <dbReference type="PROSITE" id="PS50927"/>
    </source>
</evidence>
<name>A0AAE0HKF2_9PEZI</name>
<dbReference type="PROSITE" id="PS50927">
    <property type="entry name" value="BULB_LECTIN"/>
    <property type="match status" value="1"/>
</dbReference>
<dbReference type="Gene3D" id="2.90.10.10">
    <property type="entry name" value="Bulb-type lectin domain"/>
    <property type="match status" value="1"/>
</dbReference>
<dbReference type="AlphaFoldDB" id="A0AAE0HKF2"/>
<dbReference type="InterPro" id="IPR036426">
    <property type="entry name" value="Bulb-type_lectin_dom_sf"/>
</dbReference>
<sequence>MVTLASPSSSTGGRTGSLQVLPALVTDDDIFQTHSPSANFADASSCGAQQQSIFNTNTQLIVYEPGAGSPPLTLQPDFASTPSPSLSLGGKTALVTRLRADGNLVGLVTTGAEWAVRWASSRHSAACGADGSLCELGFGGDGNFVLYDANRPVWDVRTSGVGAGSVFSDAAPWVAVMGRDGDMVWTIADLAFGWVNVFTLEELG</sequence>
<reference evidence="2" key="1">
    <citation type="journal article" date="2023" name="Mol. Phylogenet. Evol.">
        <title>Genome-scale phylogeny and comparative genomics of the fungal order Sordariales.</title>
        <authorList>
            <person name="Hensen N."/>
            <person name="Bonometti L."/>
            <person name="Westerberg I."/>
            <person name="Brannstrom I.O."/>
            <person name="Guillou S."/>
            <person name="Cros-Aarteil S."/>
            <person name="Calhoun S."/>
            <person name="Haridas S."/>
            <person name="Kuo A."/>
            <person name="Mondo S."/>
            <person name="Pangilinan J."/>
            <person name="Riley R."/>
            <person name="LaButti K."/>
            <person name="Andreopoulos B."/>
            <person name="Lipzen A."/>
            <person name="Chen C."/>
            <person name="Yan M."/>
            <person name="Daum C."/>
            <person name="Ng V."/>
            <person name="Clum A."/>
            <person name="Steindorff A."/>
            <person name="Ohm R.A."/>
            <person name="Martin F."/>
            <person name="Silar P."/>
            <person name="Natvig D.O."/>
            <person name="Lalanne C."/>
            <person name="Gautier V."/>
            <person name="Ament-Velasquez S.L."/>
            <person name="Kruys A."/>
            <person name="Hutchinson M.I."/>
            <person name="Powell A.J."/>
            <person name="Barry K."/>
            <person name="Miller A.N."/>
            <person name="Grigoriev I.V."/>
            <person name="Debuchy R."/>
            <person name="Gladieux P."/>
            <person name="Hiltunen Thoren M."/>
            <person name="Johannesson H."/>
        </authorList>
    </citation>
    <scope>NUCLEOTIDE SEQUENCE</scope>
    <source>
        <strain evidence="2">CBS 168.71</strain>
    </source>
</reference>
<evidence type="ECO:0000313" key="2">
    <source>
        <dbReference type="EMBL" id="KAK3297261.1"/>
    </source>
</evidence>
<protein>
    <recommendedName>
        <fullName evidence="1">Bulb-type lectin domain-containing protein</fullName>
    </recommendedName>
</protein>
<dbReference type="RefSeq" id="XP_062660775.1">
    <property type="nucleotide sequence ID" value="XM_062807993.1"/>
</dbReference>
<dbReference type="InterPro" id="IPR001480">
    <property type="entry name" value="Bulb-type_lectin_dom"/>
</dbReference>
<feature type="domain" description="Bulb-type lectin" evidence="1">
    <location>
        <begin position="71"/>
        <end position="198"/>
    </location>
</feature>
<dbReference type="EMBL" id="JAUEPN010000003">
    <property type="protein sequence ID" value="KAK3297261.1"/>
    <property type="molecule type" value="Genomic_DNA"/>
</dbReference>
<gene>
    <name evidence="2" type="ORF">B0H64DRAFT_473398</name>
</gene>
<dbReference type="Proteomes" id="UP001278766">
    <property type="component" value="Unassembled WGS sequence"/>
</dbReference>
<keyword evidence="3" id="KW-1185">Reference proteome</keyword>
<organism evidence="2 3">
    <name type="scientific">Chaetomium fimeti</name>
    <dbReference type="NCBI Taxonomy" id="1854472"/>
    <lineage>
        <taxon>Eukaryota</taxon>
        <taxon>Fungi</taxon>
        <taxon>Dikarya</taxon>
        <taxon>Ascomycota</taxon>
        <taxon>Pezizomycotina</taxon>
        <taxon>Sordariomycetes</taxon>
        <taxon>Sordariomycetidae</taxon>
        <taxon>Sordariales</taxon>
        <taxon>Chaetomiaceae</taxon>
        <taxon>Chaetomium</taxon>
    </lineage>
</organism>
<dbReference type="GeneID" id="87844941"/>
<dbReference type="SUPFAM" id="SSF51110">
    <property type="entry name" value="alpha-D-mannose-specific plant lectins"/>
    <property type="match status" value="1"/>
</dbReference>
<reference evidence="2" key="2">
    <citation type="submission" date="2023-06" db="EMBL/GenBank/DDBJ databases">
        <authorList>
            <consortium name="Lawrence Berkeley National Laboratory"/>
            <person name="Haridas S."/>
            <person name="Hensen N."/>
            <person name="Bonometti L."/>
            <person name="Westerberg I."/>
            <person name="Brannstrom I.O."/>
            <person name="Guillou S."/>
            <person name="Cros-Aarteil S."/>
            <person name="Calhoun S."/>
            <person name="Kuo A."/>
            <person name="Mondo S."/>
            <person name="Pangilinan J."/>
            <person name="Riley R."/>
            <person name="Labutti K."/>
            <person name="Andreopoulos B."/>
            <person name="Lipzen A."/>
            <person name="Chen C."/>
            <person name="Yanf M."/>
            <person name="Daum C."/>
            <person name="Ng V."/>
            <person name="Clum A."/>
            <person name="Steindorff A."/>
            <person name="Ohm R."/>
            <person name="Martin F."/>
            <person name="Silar P."/>
            <person name="Natvig D."/>
            <person name="Lalanne C."/>
            <person name="Gautier V."/>
            <person name="Ament-Velasquez S.L."/>
            <person name="Kruys A."/>
            <person name="Hutchinson M.I."/>
            <person name="Powell A.J."/>
            <person name="Barry K."/>
            <person name="Miller A.N."/>
            <person name="Grigoriev I.V."/>
            <person name="Debuchy R."/>
            <person name="Gladieux P."/>
            <person name="Thoren M.H."/>
            <person name="Johannesson H."/>
        </authorList>
    </citation>
    <scope>NUCLEOTIDE SEQUENCE</scope>
    <source>
        <strain evidence="2">CBS 168.71</strain>
    </source>
</reference>